<comment type="caution">
    <text evidence="2">The sequence shown here is derived from an EMBL/GenBank/DDBJ whole genome shotgun (WGS) entry which is preliminary data.</text>
</comment>
<keyword evidence="1" id="KW-1133">Transmembrane helix</keyword>
<keyword evidence="1" id="KW-0472">Membrane</keyword>
<keyword evidence="1" id="KW-0812">Transmembrane</keyword>
<evidence type="ECO:0000313" key="2">
    <source>
        <dbReference type="EMBL" id="MFD2788390.1"/>
    </source>
</evidence>
<keyword evidence="3" id="KW-1185">Reference proteome</keyword>
<organism evidence="2 3">
    <name type="scientific">Arenibacter antarcticus</name>
    <dbReference type="NCBI Taxonomy" id="2040469"/>
    <lineage>
        <taxon>Bacteria</taxon>
        <taxon>Pseudomonadati</taxon>
        <taxon>Bacteroidota</taxon>
        <taxon>Flavobacteriia</taxon>
        <taxon>Flavobacteriales</taxon>
        <taxon>Flavobacteriaceae</taxon>
        <taxon>Arenibacter</taxon>
    </lineage>
</organism>
<dbReference type="InterPro" id="IPR024422">
    <property type="entry name" value="Protein_unknown_function_OB"/>
</dbReference>
<accession>A0ABW5VDT6</accession>
<feature type="transmembrane region" description="Helical" evidence="1">
    <location>
        <begin position="6"/>
        <end position="27"/>
    </location>
</feature>
<evidence type="ECO:0000313" key="3">
    <source>
        <dbReference type="Proteomes" id="UP001597532"/>
    </source>
</evidence>
<protein>
    <submittedName>
        <fullName evidence="2">OB-fold putative lipoprotein</fullName>
    </submittedName>
</protein>
<gene>
    <name evidence="2" type="ORF">ACFS1K_01295</name>
</gene>
<proteinExistence type="predicted"/>
<dbReference type="RefSeq" id="WP_251807334.1">
    <property type="nucleotide sequence ID" value="NZ_CP166679.1"/>
</dbReference>
<keyword evidence="2" id="KW-0449">Lipoprotein</keyword>
<reference evidence="3" key="1">
    <citation type="journal article" date="2019" name="Int. J. Syst. Evol. Microbiol.">
        <title>The Global Catalogue of Microorganisms (GCM) 10K type strain sequencing project: providing services to taxonomists for standard genome sequencing and annotation.</title>
        <authorList>
            <consortium name="The Broad Institute Genomics Platform"/>
            <consortium name="The Broad Institute Genome Sequencing Center for Infectious Disease"/>
            <person name="Wu L."/>
            <person name="Ma J."/>
        </authorList>
    </citation>
    <scope>NUCLEOTIDE SEQUENCE [LARGE SCALE GENOMIC DNA]</scope>
    <source>
        <strain evidence="3">KCTC 52924</strain>
    </source>
</reference>
<dbReference type="Proteomes" id="UP001597532">
    <property type="component" value="Unassembled WGS sequence"/>
</dbReference>
<dbReference type="EMBL" id="JBHUOK010000003">
    <property type="protein sequence ID" value="MFD2788390.1"/>
    <property type="molecule type" value="Genomic_DNA"/>
</dbReference>
<dbReference type="Pfam" id="PF12869">
    <property type="entry name" value="tRNA_anti-like"/>
    <property type="match status" value="1"/>
</dbReference>
<name>A0ABW5VDT6_9FLAO</name>
<sequence length="140" mass="16015">MLGRKVYLILSFIFIGIIAIALSFYLYNKPHVNIQKTDADYHLSAQQLIRDYEDFEIESNKKYSERLIEVEGQIHEVSTLRGNMVIALKPANSPSSVICHMLPEESEKVLMLKKGQIIKIKGKCTGYLLDVIMVRCILVQ</sequence>
<evidence type="ECO:0000256" key="1">
    <source>
        <dbReference type="SAM" id="Phobius"/>
    </source>
</evidence>